<evidence type="ECO:0000256" key="8">
    <source>
        <dbReference type="ARBA" id="ARBA00023125"/>
    </source>
</evidence>
<dbReference type="AlphaFoldDB" id="A0A1T4JHZ7"/>
<dbReference type="GO" id="GO:0009432">
    <property type="term" value="P:SOS response"/>
    <property type="evidence" value="ECO:0007669"/>
    <property type="project" value="UniProtKB-UniRule"/>
</dbReference>
<dbReference type="EMBL" id="FUWG01000002">
    <property type="protein sequence ID" value="SJZ29697.1"/>
    <property type="molecule type" value="Genomic_DNA"/>
</dbReference>
<evidence type="ECO:0000256" key="6">
    <source>
        <dbReference type="ARBA" id="ARBA00022741"/>
    </source>
</evidence>
<dbReference type="STRING" id="261392.SAMN02745149_00201"/>
<dbReference type="GeneID" id="78315523"/>
<organism evidence="12 13">
    <name type="scientific">Treponema porcinum</name>
    <dbReference type="NCBI Taxonomy" id="261392"/>
    <lineage>
        <taxon>Bacteria</taxon>
        <taxon>Pseudomonadati</taxon>
        <taxon>Spirochaetota</taxon>
        <taxon>Spirochaetia</taxon>
        <taxon>Spirochaetales</taxon>
        <taxon>Treponemataceae</taxon>
        <taxon>Treponema</taxon>
    </lineage>
</organism>
<feature type="domain" description="RecF/RecN/SMC N-terminal" evidence="11">
    <location>
        <begin position="6"/>
        <end position="359"/>
    </location>
</feature>
<keyword evidence="6 9" id="KW-0547">Nucleotide-binding</keyword>
<keyword evidence="5 9" id="KW-0235">DNA replication</keyword>
<evidence type="ECO:0000256" key="5">
    <source>
        <dbReference type="ARBA" id="ARBA00022705"/>
    </source>
</evidence>
<evidence type="ECO:0000259" key="11">
    <source>
        <dbReference type="Pfam" id="PF02463"/>
    </source>
</evidence>
<evidence type="ECO:0000256" key="7">
    <source>
        <dbReference type="ARBA" id="ARBA00022840"/>
    </source>
</evidence>
<comment type="subcellular location">
    <subcellularLocation>
        <location evidence="1 9 10">Cytoplasm</location>
    </subcellularLocation>
</comment>
<dbReference type="GO" id="GO:0006302">
    <property type="term" value="P:double-strand break repair"/>
    <property type="evidence" value="ECO:0007669"/>
    <property type="project" value="TreeGrafter"/>
</dbReference>
<dbReference type="PANTHER" id="PTHR32182">
    <property type="entry name" value="DNA REPLICATION AND REPAIR PROTEIN RECF"/>
    <property type="match status" value="1"/>
</dbReference>
<dbReference type="PROSITE" id="PS00618">
    <property type="entry name" value="RECF_2"/>
    <property type="match status" value="1"/>
</dbReference>
<evidence type="ECO:0000256" key="2">
    <source>
        <dbReference type="ARBA" id="ARBA00008016"/>
    </source>
</evidence>
<evidence type="ECO:0000256" key="1">
    <source>
        <dbReference type="ARBA" id="ARBA00004496"/>
    </source>
</evidence>
<name>A0A1T4JHZ7_TREPO</name>
<dbReference type="GO" id="GO:0006260">
    <property type="term" value="P:DNA replication"/>
    <property type="evidence" value="ECO:0007669"/>
    <property type="project" value="UniProtKB-UniRule"/>
</dbReference>
<accession>A0A1T4JHZ7</accession>
<protein>
    <recommendedName>
        <fullName evidence="3 9">DNA replication and repair protein RecF</fullName>
    </recommendedName>
</protein>
<dbReference type="InterPro" id="IPR003395">
    <property type="entry name" value="RecF/RecN/SMC_N"/>
</dbReference>
<evidence type="ECO:0000256" key="9">
    <source>
        <dbReference type="HAMAP-Rule" id="MF_00365"/>
    </source>
</evidence>
<comment type="function">
    <text evidence="9 10">The RecF protein is involved in DNA metabolism; it is required for DNA replication and normal SOS inducibility. RecF binds preferentially to single-stranded, linear DNA. It also seems to bind ATP.</text>
</comment>
<dbReference type="OrthoDB" id="9803889at2"/>
<dbReference type="Pfam" id="PF02463">
    <property type="entry name" value="SMC_N"/>
    <property type="match status" value="1"/>
</dbReference>
<evidence type="ECO:0000313" key="12">
    <source>
        <dbReference type="EMBL" id="SJZ29697.1"/>
    </source>
</evidence>
<dbReference type="RefSeq" id="WP_078932117.1">
    <property type="nucleotide sequence ID" value="NZ_FUWG01000002.1"/>
</dbReference>
<keyword evidence="9 10" id="KW-0742">SOS response</keyword>
<dbReference type="SUPFAM" id="SSF52540">
    <property type="entry name" value="P-loop containing nucleoside triphosphate hydrolases"/>
    <property type="match status" value="1"/>
</dbReference>
<dbReference type="Gene3D" id="3.40.50.300">
    <property type="entry name" value="P-loop containing nucleotide triphosphate hydrolases"/>
    <property type="match status" value="1"/>
</dbReference>
<sequence length="368" mass="43037">MPFLSLNLCNFRNLKNDIINLAFKEVYFAGENGQGKSNLLEALYYSAYGSSFRTHIDSQIIKYGQQNFSISSFYTNSSESTQQIRVIYDKGKKQIEKNGKKIHDRKELINTIPCVLFCHNDMRFATGEPEHRRFFLDQSLTMYDSLYIDDLRNYRKILKTRNLLLKEKNYSMIDIYDVQLAQKGLEIQKKRKNAIFQFNEIFGKLYEQISGIEGVFIQYIPSWKEIKMEIGTKFPDVNDVLSVLSEKREQDKIMCTTMSGPHRDKIVFVKDGSQFVPNASTGQCRLISLLLRVAQAVYYTRITGIKPVLLMDDVMLELDPEKRQKLTAMLPEYDQLFCTFLPGEPYERYKKESTKIYTIKNGEWNEQK</sequence>
<evidence type="ECO:0000256" key="4">
    <source>
        <dbReference type="ARBA" id="ARBA00022490"/>
    </source>
</evidence>
<dbReference type="InterPro" id="IPR001238">
    <property type="entry name" value="DNA-binding_RecF"/>
</dbReference>
<dbReference type="GO" id="GO:0000731">
    <property type="term" value="P:DNA synthesis involved in DNA repair"/>
    <property type="evidence" value="ECO:0007669"/>
    <property type="project" value="TreeGrafter"/>
</dbReference>
<keyword evidence="8 9" id="KW-0238">DNA-binding</keyword>
<keyword evidence="7 9" id="KW-0067">ATP-binding</keyword>
<dbReference type="HAMAP" id="MF_00365">
    <property type="entry name" value="RecF"/>
    <property type="match status" value="1"/>
</dbReference>
<dbReference type="InterPro" id="IPR027417">
    <property type="entry name" value="P-loop_NTPase"/>
</dbReference>
<dbReference type="GO" id="GO:0005524">
    <property type="term" value="F:ATP binding"/>
    <property type="evidence" value="ECO:0007669"/>
    <property type="project" value="UniProtKB-UniRule"/>
</dbReference>
<keyword evidence="9 10" id="KW-0234">DNA repair</keyword>
<gene>
    <name evidence="9" type="primary">recF</name>
    <name evidence="12" type="ORF">SAMN02745149_00201</name>
</gene>
<evidence type="ECO:0000313" key="13">
    <source>
        <dbReference type="Proteomes" id="UP000190423"/>
    </source>
</evidence>
<dbReference type="GO" id="GO:0005737">
    <property type="term" value="C:cytoplasm"/>
    <property type="evidence" value="ECO:0007669"/>
    <property type="project" value="UniProtKB-SubCell"/>
</dbReference>
<dbReference type="InterPro" id="IPR042174">
    <property type="entry name" value="RecF_2"/>
</dbReference>
<dbReference type="InterPro" id="IPR018078">
    <property type="entry name" value="DNA-binding_RecF_CS"/>
</dbReference>
<reference evidence="12 13" key="1">
    <citation type="submission" date="2017-02" db="EMBL/GenBank/DDBJ databases">
        <authorList>
            <person name="Peterson S.W."/>
        </authorList>
    </citation>
    <scope>NUCLEOTIDE SEQUENCE [LARGE SCALE GENOMIC DNA]</scope>
    <source>
        <strain evidence="12 13">ATCC BAA-908</strain>
    </source>
</reference>
<evidence type="ECO:0000256" key="3">
    <source>
        <dbReference type="ARBA" id="ARBA00020170"/>
    </source>
</evidence>
<comment type="similarity">
    <text evidence="2 9 10">Belongs to the RecF family.</text>
</comment>
<dbReference type="Gene3D" id="1.20.1050.90">
    <property type="entry name" value="RecF/RecN/SMC, N-terminal domain"/>
    <property type="match status" value="1"/>
</dbReference>
<keyword evidence="13" id="KW-1185">Reference proteome</keyword>
<dbReference type="PANTHER" id="PTHR32182:SF0">
    <property type="entry name" value="DNA REPLICATION AND REPAIR PROTEIN RECF"/>
    <property type="match status" value="1"/>
</dbReference>
<dbReference type="Proteomes" id="UP000190423">
    <property type="component" value="Unassembled WGS sequence"/>
</dbReference>
<feature type="binding site" evidence="9">
    <location>
        <begin position="30"/>
        <end position="37"/>
    </location>
    <ligand>
        <name>ATP</name>
        <dbReference type="ChEBI" id="CHEBI:30616"/>
    </ligand>
</feature>
<keyword evidence="9 10" id="KW-0227">DNA damage</keyword>
<evidence type="ECO:0000256" key="10">
    <source>
        <dbReference type="RuleBase" id="RU000578"/>
    </source>
</evidence>
<dbReference type="NCBIfam" id="TIGR00611">
    <property type="entry name" value="recf"/>
    <property type="match status" value="1"/>
</dbReference>
<dbReference type="GO" id="GO:0003697">
    <property type="term" value="F:single-stranded DNA binding"/>
    <property type="evidence" value="ECO:0007669"/>
    <property type="project" value="UniProtKB-UniRule"/>
</dbReference>
<proteinExistence type="inferred from homology"/>
<keyword evidence="4 9" id="KW-0963">Cytoplasm</keyword>